<organism evidence="2 3">
    <name type="scientific">Rhodoplanes roseus</name>
    <dbReference type="NCBI Taxonomy" id="29409"/>
    <lineage>
        <taxon>Bacteria</taxon>
        <taxon>Pseudomonadati</taxon>
        <taxon>Pseudomonadota</taxon>
        <taxon>Alphaproteobacteria</taxon>
        <taxon>Hyphomicrobiales</taxon>
        <taxon>Nitrobacteraceae</taxon>
        <taxon>Rhodoplanes</taxon>
    </lineage>
</organism>
<feature type="transmembrane region" description="Helical" evidence="1">
    <location>
        <begin position="101"/>
        <end position="126"/>
    </location>
</feature>
<protein>
    <submittedName>
        <fullName evidence="2">Uncharacterized protein</fullName>
    </submittedName>
</protein>
<dbReference type="AlphaFoldDB" id="A0A327KY31"/>
<gene>
    <name evidence="2" type="ORF">CH341_16895</name>
</gene>
<evidence type="ECO:0000313" key="3">
    <source>
        <dbReference type="Proteomes" id="UP000249130"/>
    </source>
</evidence>
<dbReference type="OrthoDB" id="9929670at2"/>
<dbReference type="RefSeq" id="WP_111420188.1">
    <property type="nucleotide sequence ID" value="NZ_NPEX01000116.1"/>
</dbReference>
<name>A0A327KY31_9BRAD</name>
<keyword evidence="1" id="KW-1133">Transmembrane helix</keyword>
<comment type="caution">
    <text evidence="2">The sequence shown here is derived from an EMBL/GenBank/DDBJ whole genome shotgun (WGS) entry which is preliminary data.</text>
</comment>
<evidence type="ECO:0000256" key="1">
    <source>
        <dbReference type="SAM" id="Phobius"/>
    </source>
</evidence>
<dbReference type="EMBL" id="NPEX01000116">
    <property type="protein sequence ID" value="RAI42944.1"/>
    <property type="molecule type" value="Genomic_DNA"/>
</dbReference>
<feature type="transmembrane region" description="Helical" evidence="1">
    <location>
        <begin position="34"/>
        <end position="55"/>
    </location>
</feature>
<proteinExistence type="predicted"/>
<evidence type="ECO:0000313" key="2">
    <source>
        <dbReference type="EMBL" id="RAI42944.1"/>
    </source>
</evidence>
<keyword evidence="3" id="KW-1185">Reference proteome</keyword>
<sequence>MRASTRLWLGPAVSFALVAPVQFAAVTAARVAEPVIALILFLVPAAIVVAIFALVARWRWTVAAVRWTAVLLLGALLLAACGLLAYAVLGEQTPLGRGLMLGITLFLDSAILLPTAVVVIVHWLALRAPPAPVGPPEATRHAGA</sequence>
<keyword evidence="1" id="KW-0812">Transmembrane</keyword>
<dbReference type="Proteomes" id="UP000249130">
    <property type="component" value="Unassembled WGS sequence"/>
</dbReference>
<accession>A0A327KY31</accession>
<keyword evidence="1" id="KW-0472">Membrane</keyword>
<reference evidence="2 3" key="1">
    <citation type="submission" date="2017-07" db="EMBL/GenBank/DDBJ databases">
        <title>Draft Genome Sequences of Select Purple Nonsulfur Bacteria.</title>
        <authorList>
            <person name="Lasarre B."/>
            <person name="Mckinlay J.B."/>
        </authorList>
    </citation>
    <scope>NUCLEOTIDE SEQUENCE [LARGE SCALE GENOMIC DNA]</scope>
    <source>
        <strain evidence="2 3">DSM 5909</strain>
    </source>
</reference>
<feature type="transmembrane region" description="Helical" evidence="1">
    <location>
        <begin position="67"/>
        <end position="89"/>
    </location>
</feature>